<gene>
    <name evidence="2" type="ORF">MNB_SV-5-532</name>
</gene>
<dbReference type="EMBL" id="FPKX01000008">
    <property type="protein sequence ID" value="SFZ97568.1"/>
    <property type="molecule type" value="Genomic_DNA"/>
</dbReference>
<keyword evidence="1" id="KW-1133">Transmembrane helix</keyword>
<accession>A0A1W1EC15</accession>
<name>A0A1W1EC15_9ZZZZ</name>
<keyword evidence="1" id="KW-0472">Membrane</keyword>
<feature type="transmembrane region" description="Helical" evidence="1">
    <location>
        <begin position="80"/>
        <end position="101"/>
    </location>
</feature>
<evidence type="ECO:0000256" key="1">
    <source>
        <dbReference type="SAM" id="Phobius"/>
    </source>
</evidence>
<reference evidence="2" key="1">
    <citation type="submission" date="2016-10" db="EMBL/GenBank/DDBJ databases">
        <authorList>
            <person name="de Groot N.N."/>
        </authorList>
    </citation>
    <scope>NUCLEOTIDE SEQUENCE</scope>
</reference>
<proteinExistence type="predicted"/>
<evidence type="ECO:0000313" key="2">
    <source>
        <dbReference type="EMBL" id="SFZ97568.1"/>
    </source>
</evidence>
<sequence length="134" mass="15597">MAILLYLGLDVVLHGYVIGFDFNEIHSTLFGNMETFEEPILIDSLLFQVHIDLFMTIFALLILSSIYIRLHNKTATMKWVLHLLFILGLLAPISLLLAYFWSEIFVTVWIVTFILWHLLAVLISISLFPRLNFR</sequence>
<dbReference type="AlphaFoldDB" id="A0A1W1EC15"/>
<keyword evidence="1" id="KW-0812">Transmembrane</keyword>
<feature type="transmembrane region" description="Helical" evidence="1">
    <location>
        <begin position="107"/>
        <end position="128"/>
    </location>
</feature>
<organism evidence="2">
    <name type="scientific">hydrothermal vent metagenome</name>
    <dbReference type="NCBI Taxonomy" id="652676"/>
    <lineage>
        <taxon>unclassified sequences</taxon>
        <taxon>metagenomes</taxon>
        <taxon>ecological metagenomes</taxon>
    </lineage>
</organism>
<feature type="transmembrane region" description="Helical" evidence="1">
    <location>
        <begin position="45"/>
        <end position="68"/>
    </location>
</feature>
<protein>
    <submittedName>
        <fullName evidence="2">Uncharacterized protein</fullName>
    </submittedName>
</protein>